<dbReference type="EMBL" id="CAJVPY010001707">
    <property type="protein sequence ID" value="CAG8533178.1"/>
    <property type="molecule type" value="Genomic_DNA"/>
</dbReference>
<keyword evidence="3" id="KW-1185">Reference proteome</keyword>
<proteinExistence type="predicted"/>
<comment type="caution">
    <text evidence="2">The sequence shown here is derived from an EMBL/GenBank/DDBJ whole genome shotgun (WGS) entry which is preliminary data.</text>
</comment>
<feature type="region of interest" description="Disordered" evidence="1">
    <location>
        <begin position="1"/>
        <end position="23"/>
    </location>
</feature>
<dbReference type="Proteomes" id="UP000789405">
    <property type="component" value="Unassembled WGS sequence"/>
</dbReference>
<feature type="compositionally biased region" description="Basic and acidic residues" evidence="1">
    <location>
        <begin position="1"/>
        <end position="10"/>
    </location>
</feature>
<name>A0A9N9AM02_9GLOM</name>
<protein>
    <submittedName>
        <fullName evidence="2">22307_t:CDS:1</fullName>
    </submittedName>
</protein>
<sequence length="129" mass="14674">MKIEFGKNKEISGNTQQEKVQMPKEPIKKLENINLEDRCVEWTKKVNQFCMTIKPIVCTKSIVTHSSAKDTIRPSAHMAIEVQEIYVANTIEEETVDAANRYHYGIGLEGIDIEKVIRNGLTAELIENI</sequence>
<reference evidence="2" key="1">
    <citation type="submission" date="2021-06" db="EMBL/GenBank/DDBJ databases">
        <authorList>
            <person name="Kallberg Y."/>
            <person name="Tangrot J."/>
            <person name="Rosling A."/>
        </authorList>
    </citation>
    <scope>NUCLEOTIDE SEQUENCE</scope>
    <source>
        <strain evidence="2">MA453B</strain>
    </source>
</reference>
<accession>A0A9N9AM02</accession>
<evidence type="ECO:0000256" key="1">
    <source>
        <dbReference type="SAM" id="MobiDB-lite"/>
    </source>
</evidence>
<gene>
    <name evidence="2" type="ORF">DERYTH_LOCUS4444</name>
</gene>
<organism evidence="2 3">
    <name type="scientific">Dentiscutata erythropus</name>
    <dbReference type="NCBI Taxonomy" id="1348616"/>
    <lineage>
        <taxon>Eukaryota</taxon>
        <taxon>Fungi</taxon>
        <taxon>Fungi incertae sedis</taxon>
        <taxon>Mucoromycota</taxon>
        <taxon>Glomeromycotina</taxon>
        <taxon>Glomeromycetes</taxon>
        <taxon>Diversisporales</taxon>
        <taxon>Gigasporaceae</taxon>
        <taxon>Dentiscutata</taxon>
    </lineage>
</organism>
<evidence type="ECO:0000313" key="2">
    <source>
        <dbReference type="EMBL" id="CAG8533178.1"/>
    </source>
</evidence>
<evidence type="ECO:0000313" key="3">
    <source>
        <dbReference type="Proteomes" id="UP000789405"/>
    </source>
</evidence>
<dbReference type="AlphaFoldDB" id="A0A9N9AM02"/>